<evidence type="ECO:0000313" key="2">
    <source>
        <dbReference type="Proteomes" id="UP001454086"/>
    </source>
</evidence>
<sequence length="85" mass="9419">MNPLFNMLGGMGGGSPMGGMMPGMGGENNPMQMIQKFMEFKNNFKGNPQEEVQKMLQSGQITQDQLNQAQQMAQQFQQMLGGMKK</sequence>
<dbReference type="Proteomes" id="UP001454086">
    <property type="component" value="Unassembled WGS sequence"/>
</dbReference>
<evidence type="ECO:0008006" key="3">
    <source>
        <dbReference type="Google" id="ProtNLM"/>
    </source>
</evidence>
<dbReference type="EMBL" id="JBBMFM010000014">
    <property type="protein sequence ID" value="MEQ2424511.1"/>
    <property type="molecule type" value="Genomic_DNA"/>
</dbReference>
<gene>
    <name evidence="1" type="ORF">WMQ36_05945</name>
</gene>
<evidence type="ECO:0000313" key="1">
    <source>
        <dbReference type="EMBL" id="MEQ2424511.1"/>
    </source>
</evidence>
<keyword evidence="2" id="KW-1185">Reference proteome</keyword>
<proteinExistence type="predicted"/>
<dbReference type="RefSeq" id="WP_349117967.1">
    <property type="nucleotide sequence ID" value="NZ_JBBMFM010000014.1"/>
</dbReference>
<name>A0ABV1D296_9FIRM</name>
<protein>
    <recommendedName>
        <fullName evidence="3">DUF4175 domain-containing protein</fullName>
    </recommendedName>
</protein>
<comment type="caution">
    <text evidence="1">The sequence shown here is derived from an EMBL/GenBank/DDBJ whole genome shotgun (WGS) entry which is preliminary data.</text>
</comment>
<accession>A0ABV1D296</accession>
<organism evidence="1 2">
    <name type="scientific">Enterocloster hominis</name>
    <name type="common">ex Hitch et al. 2024</name>
    <dbReference type="NCBI Taxonomy" id="1917870"/>
    <lineage>
        <taxon>Bacteria</taxon>
        <taxon>Bacillati</taxon>
        <taxon>Bacillota</taxon>
        <taxon>Clostridia</taxon>
        <taxon>Lachnospirales</taxon>
        <taxon>Lachnospiraceae</taxon>
        <taxon>Enterocloster</taxon>
    </lineage>
</organism>
<reference evidence="1 2" key="1">
    <citation type="submission" date="2024-03" db="EMBL/GenBank/DDBJ databases">
        <title>Human intestinal bacterial collection.</title>
        <authorList>
            <person name="Pauvert C."/>
            <person name="Hitch T.C.A."/>
            <person name="Clavel T."/>
        </authorList>
    </citation>
    <scope>NUCLEOTIDE SEQUENCE [LARGE SCALE GENOMIC DNA]</scope>
    <source>
        <strain evidence="1 2">CLA-SR-H021</strain>
    </source>
</reference>